<keyword evidence="2" id="KW-1185">Reference proteome</keyword>
<gene>
    <name evidence="1" type="ORF">VPAL9027_00494</name>
</gene>
<dbReference type="Proteomes" id="UP000189475">
    <property type="component" value="Unassembled WGS sequence"/>
</dbReference>
<protein>
    <submittedName>
        <fullName evidence="1">Uncharacterized protein</fullName>
    </submittedName>
</protein>
<name>A0A1R4B0W9_9VIBR</name>
<dbReference type="RefSeq" id="WP_077311988.1">
    <property type="nucleotide sequence ID" value="NZ_AP024887.1"/>
</dbReference>
<reference evidence="1 2" key="1">
    <citation type="submission" date="2017-02" db="EMBL/GenBank/DDBJ databases">
        <authorList>
            <person name="Peterson S.W."/>
        </authorList>
    </citation>
    <scope>NUCLEOTIDE SEQUENCE [LARGE SCALE GENOMIC DNA]</scope>
    <source>
        <strain evidence="1 2">CECT 9027</strain>
    </source>
</reference>
<dbReference type="Gene3D" id="3.40.50.2000">
    <property type="entry name" value="Glycogen Phosphorylase B"/>
    <property type="match status" value="1"/>
</dbReference>
<sequence>MFFLLPFVKQMRTAYPDAHITLLLSQPWQGQIFEEIGIDNIVYSNFLAGKLWSFYKQMQQLKTQMFDLLVTPYSSSEDSLIASMIPARNKVASDHPGRNSAFTHVFDNSMARNTAHSVSYF</sequence>
<evidence type="ECO:0000313" key="1">
    <source>
        <dbReference type="EMBL" id="SJL82565.1"/>
    </source>
</evidence>
<dbReference type="EMBL" id="FUFT01000002">
    <property type="protein sequence ID" value="SJL82565.1"/>
    <property type="molecule type" value="Genomic_DNA"/>
</dbReference>
<dbReference type="STRING" id="1918946.VPAL9027_00494"/>
<proteinExistence type="predicted"/>
<dbReference type="SUPFAM" id="SSF53756">
    <property type="entry name" value="UDP-Glycosyltransferase/glycogen phosphorylase"/>
    <property type="match status" value="1"/>
</dbReference>
<organism evidence="1 2">
    <name type="scientific">Vibrio palustris</name>
    <dbReference type="NCBI Taxonomy" id="1918946"/>
    <lineage>
        <taxon>Bacteria</taxon>
        <taxon>Pseudomonadati</taxon>
        <taxon>Pseudomonadota</taxon>
        <taxon>Gammaproteobacteria</taxon>
        <taxon>Vibrionales</taxon>
        <taxon>Vibrionaceae</taxon>
        <taxon>Vibrio</taxon>
    </lineage>
</organism>
<dbReference type="OrthoDB" id="9781892at2"/>
<dbReference type="AlphaFoldDB" id="A0A1R4B0W9"/>
<evidence type="ECO:0000313" key="2">
    <source>
        <dbReference type="Proteomes" id="UP000189475"/>
    </source>
</evidence>
<accession>A0A1R4B0W9</accession>